<gene>
    <name evidence="4" type="ORF">ACFPQB_10375</name>
</gene>
<dbReference type="EMBL" id="JBHSNS010000004">
    <property type="protein sequence ID" value="MFC5729324.1"/>
    <property type="molecule type" value="Genomic_DNA"/>
</dbReference>
<sequence length="727" mass="79176">MVTAFGAVIVMVTSSAGVAAVAGARSDAAVRVEVLSNRADLVSGGDALVEVVLPTKTDPAKVRVDLDGRDVTSAFGVRSGGRFLGVVEGLRDGGNTLTARAPGGGARIVITNRPAGGPVFAGPQVQPWNCDTETYGLQPSADAQCTTPAKFELFYKSSVSGQFSAYDPANPPPDMSYTTTDQGQRVPYVVRRERGVMDRGIYDIAVLYDPSRPWQPWAPQRGFNGKLLVPFGGDCQPRHSQGEPTDGVVGGVLNDMALSRGFAVAMSNLNVLGQNCNDVVSAEALMMLKEHFVETYGEIRYTIGMGCSGGSMQQNWIAANYPGLLDGIQPCATYPDIWETVQEAEDCYLLDRYFDQTSPHLWLAVQQQAFVAGYQSVTTCRSLWDLPVTSAYARLWFDPDNFAGCLGGGPTGGLVSTRPDWVYHPTENLEGERCTLQDYAVSVWGRRAPESWGPNEKAIGRGFANRPYDNVGVQYGLTALESGLITPEQFVDLNEKVGGLDIDWNWQPQRIEADPAALVTAYRAGKVTYPRETAKVPIIDLPFPANVEIHTPVHSEVLRERLVQANGHARNHVIWQGMTVPGEESLALMDRWLSAIERDERDIPLEEKVVANRPADAVDACWIGERKITDTSVCRTAFPYYGTPRIAAGGPLTDNVLKCQLEPLSRDDYTVDFTNAQWNRLESIFADGVCDYRKPPVGHQPSLPWMSFTDGPGGRPLGPPPTSSPIR</sequence>
<keyword evidence="5" id="KW-1185">Reference proteome</keyword>
<feature type="chain" id="PRO_5045692719" evidence="2">
    <location>
        <begin position="20"/>
        <end position="727"/>
    </location>
</feature>
<evidence type="ECO:0000259" key="3">
    <source>
        <dbReference type="Pfam" id="PF19878"/>
    </source>
</evidence>
<protein>
    <submittedName>
        <fullName evidence="4">DUF6351 family protein</fullName>
    </submittedName>
</protein>
<name>A0ABW0ZIW0_9ACTN</name>
<dbReference type="Pfam" id="PF19878">
    <property type="entry name" value="DUF6351"/>
    <property type="match status" value="1"/>
</dbReference>
<evidence type="ECO:0000313" key="4">
    <source>
        <dbReference type="EMBL" id="MFC5729324.1"/>
    </source>
</evidence>
<keyword evidence="2" id="KW-0732">Signal</keyword>
<organism evidence="4 5">
    <name type="scientific">Nocardioides vastitatis</name>
    <dbReference type="NCBI Taxonomy" id="2568655"/>
    <lineage>
        <taxon>Bacteria</taxon>
        <taxon>Bacillati</taxon>
        <taxon>Actinomycetota</taxon>
        <taxon>Actinomycetes</taxon>
        <taxon>Propionibacteriales</taxon>
        <taxon>Nocardioidaceae</taxon>
        <taxon>Nocardioides</taxon>
    </lineage>
</organism>
<feature type="signal peptide" evidence="2">
    <location>
        <begin position="1"/>
        <end position="19"/>
    </location>
</feature>
<evidence type="ECO:0000313" key="5">
    <source>
        <dbReference type="Proteomes" id="UP001596072"/>
    </source>
</evidence>
<feature type="compositionally biased region" description="Pro residues" evidence="1">
    <location>
        <begin position="717"/>
        <end position="727"/>
    </location>
</feature>
<proteinExistence type="predicted"/>
<dbReference type="RefSeq" id="WP_206056085.1">
    <property type="nucleotide sequence ID" value="NZ_JBHSNS010000004.1"/>
</dbReference>
<accession>A0ABW0ZIW0</accession>
<feature type="region of interest" description="Disordered" evidence="1">
    <location>
        <begin position="703"/>
        <end position="727"/>
    </location>
</feature>
<dbReference type="InterPro" id="IPR045556">
    <property type="entry name" value="DUF6351"/>
</dbReference>
<evidence type="ECO:0000256" key="2">
    <source>
        <dbReference type="SAM" id="SignalP"/>
    </source>
</evidence>
<reference evidence="5" key="1">
    <citation type="journal article" date="2019" name="Int. J. Syst. Evol. Microbiol.">
        <title>The Global Catalogue of Microorganisms (GCM) 10K type strain sequencing project: providing services to taxonomists for standard genome sequencing and annotation.</title>
        <authorList>
            <consortium name="The Broad Institute Genomics Platform"/>
            <consortium name="The Broad Institute Genome Sequencing Center for Infectious Disease"/>
            <person name="Wu L."/>
            <person name="Ma J."/>
        </authorList>
    </citation>
    <scope>NUCLEOTIDE SEQUENCE [LARGE SCALE GENOMIC DNA]</scope>
    <source>
        <strain evidence="5">YIM 94188</strain>
    </source>
</reference>
<dbReference type="Proteomes" id="UP001596072">
    <property type="component" value="Unassembled WGS sequence"/>
</dbReference>
<comment type="caution">
    <text evidence="4">The sequence shown here is derived from an EMBL/GenBank/DDBJ whole genome shotgun (WGS) entry which is preliminary data.</text>
</comment>
<evidence type="ECO:0000256" key="1">
    <source>
        <dbReference type="SAM" id="MobiDB-lite"/>
    </source>
</evidence>
<feature type="domain" description="DUF6351" evidence="3">
    <location>
        <begin position="32"/>
        <end position="700"/>
    </location>
</feature>